<dbReference type="SUPFAM" id="SSF143243">
    <property type="entry name" value="Nqo5-like"/>
    <property type="match status" value="1"/>
</dbReference>
<sequence length="267" mass="29013">MTSQPPEKSADGAGGKEPVGQAPDQRAVDASPENAPGVPAERPADAAGRRVEQVGTRTGMFGVRGSGDTSGYGGLVQPTILPGPAQRPFGGWYDEVVDALEAAWTDGALETALDRVVIDRGELTLHVHRDHLLAVARLLRDEERLRFELCSGVSGVHYPGDTGRELHAVLHLLSMTHNRRVRVEVACPDADPRVPSVVTVYPTADWHERETYDMFGIVFEGHPALARILMPDDWPGHPQRKDYPLGGIPVEYKGGTVPPPDQRRAYT</sequence>
<dbReference type="RefSeq" id="WP_344007610.1">
    <property type="nucleotide sequence ID" value="NZ_BAAAMY010000005.1"/>
</dbReference>
<feature type="domain" description="NADH:ubiquinone oxidoreductase 30kDa subunit" evidence="5">
    <location>
        <begin position="125"/>
        <end position="247"/>
    </location>
</feature>
<comment type="caution">
    <text evidence="6">The sequence shown here is derived from an EMBL/GenBank/DDBJ whole genome shotgun (WGS) entry which is preliminary data.</text>
</comment>
<accession>A0ABP5ATS9</accession>
<keyword evidence="3" id="KW-0874">Quinone</keyword>
<protein>
    <recommendedName>
        <fullName evidence="3">NADH-quinone oxidoreductase subunit C</fullName>
        <ecNumber evidence="3">7.1.1.-</ecNumber>
    </recommendedName>
    <alternativeName>
        <fullName evidence="3">NADH dehydrogenase I subunit C</fullName>
    </alternativeName>
    <alternativeName>
        <fullName evidence="3">NDH-1 subunit C</fullName>
    </alternativeName>
</protein>
<dbReference type="InterPro" id="IPR037232">
    <property type="entry name" value="NADH_quin_OxRdtase_su_C/D-like"/>
</dbReference>
<organism evidence="6 7">
    <name type="scientific">Nocardioides lentus</name>
    <dbReference type="NCBI Taxonomy" id="338077"/>
    <lineage>
        <taxon>Bacteria</taxon>
        <taxon>Bacillati</taxon>
        <taxon>Actinomycetota</taxon>
        <taxon>Actinomycetes</taxon>
        <taxon>Propionibacteriales</taxon>
        <taxon>Nocardioidaceae</taxon>
        <taxon>Nocardioides</taxon>
    </lineage>
</organism>
<dbReference type="InterPro" id="IPR010218">
    <property type="entry name" value="NADH_DH_suC"/>
</dbReference>
<dbReference type="Proteomes" id="UP001501612">
    <property type="component" value="Unassembled WGS sequence"/>
</dbReference>
<evidence type="ECO:0000313" key="6">
    <source>
        <dbReference type="EMBL" id="GAA1922272.1"/>
    </source>
</evidence>
<comment type="catalytic activity">
    <reaction evidence="3">
        <text>a quinone + NADH + 5 H(+)(in) = a quinol + NAD(+) + 4 H(+)(out)</text>
        <dbReference type="Rhea" id="RHEA:57888"/>
        <dbReference type="ChEBI" id="CHEBI:15378"/>
        <dbReference type="ChEBI" id="CHEBI:24646"/>
        <dbReference type="ChEBI" id="CHEBI:57540"/>
        <dbReference type="ChEBI" id="CHEBI:57945"/>
        <dbReference type="ChEBI" id="CHEBI:132124"/>
    </reaction>
</comment>
<dbReference type="Gene3D" id="3.30.460.80">
    <property type="entry name" value="NADH:ubiquinone oxidoreductase, 30kDa subunit"/>
    <property type="match status" value="1"/>
</dbReference>
<dbReference type="EC" id="7.1.1.-" evidence="3"/>
<dbReference type="PANTHER" id="PTHR10884:SF14">
    <property type="entry name" value="NADH DEHYDROGENASE [UBIQUINONE] IRON-SULFUR PROTEIN 3, MITOCHONDRIAL"/>
    <property type="match status" value="1"/>
</dbReference>
<name>A0ABP5ATS9_9ACTN</name>
<dbReference type="PANTHER" id="PTHR10884">
    <property type="entry name" value="NADH DEHYDROGENASE UBIQUINONE IRON-SULFUR PROTEIN 3"/>
    <property type="match status" value="1"/>
</dbReference>
<proteinExistence type="inferred from homology"/>
<dbReference type="Pfam" id="PF00329">
    <property type="entry name" value="Complex1_30kDa"/>
    <property type="match status" value="1"/>
</dbReference>
<feature type="compositionally biased region" description="Basic and acidic residues" evidence="4">
    <location>
        <begin position="42"/>
        <end position="52"/>
    </location>
</feature>
<dbReference type="EMBL" id="BAAAMY010000005">
    <property type="protein sequence ID" value="GAA1922272.1"/>
    <property type="molecule type" value="Genomic_DNA"/>
</dbReference>
<keyword evidence="2 3" id="KW-0813">Transport</keyword>
<evidence type="ECO:0000256" key="4">
    <source>
        <dbReference type="SAM" id="MobiDB-lite"/>
    </source>
</evidence>
<dbReference type="NCBIfam" id="TIGR01961">
    <property type="entry name" value="NuoC_fam"/>
    <property type="match status" value="1"/>
</dbReference>
<gene>
    <name evidence="3" type="primary">nuoC</name>
    <name evidence="6" type="ORF">GCM10009737_24700</name>
</gene>
<reference evidence="7" key="1">
    <citation type="journal article" date="2019" name="Int. J. Syst. Evol. Microbiol.">
        <title>The Global Catalogue of Microorganisms (GCM) 10K type strain sequencing project: providing services to taxonomists for standard genome sequencing and annotation.</title>
        <authorList>
            <consortium name="The Broad Institute Genomics Platform"/>
            <consortium name="The Broad Institute Genome Sequencing Center for Infectious Disease"/>
            <person name="Wu L."/>
            <person name="Ma J."/>
        </authorList>
    </citation>
    <scope>NUCLEOTIDE SEQUENCE [LARGE SCALE GENOMIC DNA]</scope>
    <source>
        <strain evidence="7">JCM 14046</strain>
    </source>
</reference>
<evidence type="ECO:0000256" key="2">
    <source>
        <dbReference type="ARBA" id="ARBA00022448"/>
    </source>
</evidence>
<dbReference type="NCBIfam" id="NF005856">
    <property type="entry name" value="PRK07785.1"/>
    <property type="match status" value="1"/>
</dbReference>
<keyword evidence="3" id="KW-1003">Cell membrane</keyword>
<comment type="similarity">
    <text evidence="1 3">Belongs to the complex I 30 kDa subunit family.</text>
</comment>
<feature type="region of interest" description="Disordered" evidence="4">
    <location>
        <begin position="1"/>
        <end position="66"/>
    </location>
</feature>
<keyword evidence="3" id="KW-0520">NAD</keyword>
<comment type="subcellular location">
    <subcellularLocation>
        <location evidence="3">Cell membrane</location>
        <topology evidence="3">Peripheral membrane protein</topology>
        <orientation evidence="3">Cytoplasmic side</orientation>
    </subcellularLocation>
</comment>
<keyword evidence="3" id="KW-1278">Translocase</keyword>
<evidence type="ECO:0000313" key="7">
    <source>
        <dbReference type="Proteomes" id="UP001501612"/>
    </source>
</evidence>
<evidence type="ECO:0000256" key="3">
    <source>
        <dbReference type="HAMAP-Rule" id="MF_01357"/>
    </source>
</evidence>
<comment type="function">
    <text evidence="3">NDH-1 shuttles electrons from NADH, via FMN and iron-sulfur (Fe-S) centers, to quinones in the respiratory chain. The immediate electron acceptor for the enzyme in this species is believed to be a menaquinone. Couples the redox reaction to proton translocation (for every two electrons transferred, four hydrogen ions are translocated across the cytoplasmic membrane), and thus conserves the redox energy in a proton gradient.</text>
</comment>
<evidence type="ECO:0000256" key="1">
    <source>
        <dbReference type="ARBA" id="ARBA00007569"/>
    </source>
</evidence>
<dbReference type="InterPro" id="IPR001268">
    <property type="entry name" value="NADH_UbQ_OxRdtase_30kDa_su"/>
</dbReference>
<keyword evidence="7" id="KW-1185">Reference proteome</keyword>
<dbReference type="HAMAP" id="MF_01357">
    <property type="entry name" value="NDH1_NuoC"/>
    <property type="match status" value="1"/>
</dbReference>
<evidence type="ECO:0000259" key="5">
    <source>
        <dbReference type="Pfam" id="PF00329"/>
    </source>
</evidence>
<feature type="region of interest" description="Disordered" evidence="4">
    <location>
        <begin position="245"/>
        <end position="267"/>
    </location>
</feature>
<keyword evidence="3" id="KW-0472">Membrane</keyword>
<comment type="subunit">
    <text evidence="3">NDH-1 is composed of 14 different subunits. Subunits NuoB, C, D, E, F, and G constitute the peripheral sector of the complex.</text>
</comment>